<name>N9XID1_9CLOT</name>
<organism evidence="1 2">
    <name type="scientific">Clostridium thermobutyricum</name>
    <dbReference type="NCBI Taxonomy" id="29372"/>
    <lineage>
        <taxon>Bacteria</taxon>
        <taxon>Bacillati</taxon>
        <taxon>Bacillota</taxon>
        <taxon>Clostridia</taxon>
        <taxon>Eubacteriales</taxon>
        <taxon>Clostridiaceae</taxon>
        <taxon>Clostridium</taxon>
    </lineage>
</organism>
<dbReference type="Proteomes" id="UP000013097">
    <property type="component" value="Unassembled WGS sequence"/>
</dbReference>
<dbReference type="HOGENOM" id="CLU_1000046_0_0_9"/>
<accession>N9XID1</accession>
<sequence>MIILKRDIEDNRYLIKQIINETSEMYDNFSHFIIKTHDIVDDWLTIVLYFNENETDVQNKTEKIAVEYIENVLYNNIPELANNASSDFPGYIKIDALRQKKRKHMADIILTYKVPKDSLNYKLSHIQKISWSGGRHSGGYSNFLVYKYTGLDFYNKLSSKLNTDIQIQFNYGEDYIIISESLNSDTEKYLFKLQIDKVNSNKIRITKFIHKEDGCYHNEHYNEVFFNDIYPKDMHLLMNALVTTLEKDLNIKISKSSYNQLKKDLQSHFENKIEYLNK</sequence>
<dbReference type="AlphaFoldDB" id="N9XID1"/>
<evidence type="ECO:0000313" key="1">
    <source>
        <dbReference type="EMBL" id="ENY99462.1"/>
    </source>
</evidence>
<gene>
    <name evidence="1" type="ORF">HMPREF1092_03203</name>
</gene>
<evidence type="ECO:0000313" key="2">
    <source>
        <dbReference type="Proteomes" id="UP000013097"/>
    </source>
</evidence>
<dbReference type="PATRIC" id="fig|999411.4.peg.3115"/>
<comment type="caution">
    <text evidence="1">The sequence shown here is derived from an EMBL/GenBank/DDBJ whole genome shotgun (WGS) entry which is preliminary data.</text>
</comment>
<proteinExistence type="predicted"/>
<protein>
    <submittedName>
        <fullName evidence="1">Uncharacterized protein</fullName>
    </submittedName>
</protein>
<reference evidence="1 2" key="1">
    <citation type="submission" date="2013-01" db="EMBL/GenBank/DDBJ databases">
        <title>The Genome Sequence of Clostridium colicanis 209318.</title>
        <authorList>
            <consortium name="The Broad Institute Genome Sequencing Platform"/>
            <person name="Earl A."/>
            <person name="Ward D."/>
            <person name="Feldgarden M."/>
            <person name="Gevers D."/>
            <person name="Courvalin P."/>
            <person name="Lambert T."/>
            <person name="Walker B."/>
            <person name="Young S.K."/>
            <person name="Zeng Q."/>
            <person name="Gargeya S."/>
            <person name="Fitzgerald M."/>
            <person name="Haas B."/>
            <person name="Abouelleil A."/>
            <person name="Alvarado L."/>
            <person name="Arachchi H.M."/>
            <person name="Berlin A.M."/>
            <person name="Chapman S.B."/>
            <person name="Dewar J."/>
            <person name="Goldberg J."/>
            <person name="Griggs A."/>
            <person name="Gujja S."/>
            <person name="Hansen M."/>
            <person name="Howarth C."/>
            <person name="Imamovic A."/>
            <person name="Larimer J."/>
            <person name="McCowan C."/>
            <person name="Murphy C."/>
            <person name="Neiman D."/>
            <person name="Pearson M."/>
            <person name="Priest M."/>
            <person name="Roberts A."/>
            <person name="Saif S."/>
            <person name="Shea T."/>
            <person name="Sisk P."/>
            <person name="Sykes S."/>
            <person name="Wortman J."/>
            <person name="Nusbaum C."/>
            <person name="Birren B."/>
        </authorList>
    </citation>
    <scope>NUCLEOTIDE SEQUENCE [LARGE SCALE GENOMIC DNA]</scope>
    <source>
        <strain evidence="1 2">209318</strain>
    </source>
</reference>
<dbReference type="EMBL" id="AGYT01000021">
    <property type="protein sequence ID" value="ENY99462.1"/>
    <property type="molecule type" value="Genomic_DNA"/>
</dbReference>
<dbReference type="RefSeq" id="WP_002599643.1">
    <property type="nucleotide sequence ID" value="NZ_KB850959.1"/>
</dbReference>
<keyword evidence="2" id="KW-1185">Reference proteome</keyword>